<name>A0A1H2W4W3_9RHOB</name>
<evidence type="ECO:0000313" key="2">
    <source>
        <dbReference type="EMBL" id="SDW75119.1"/>
    </source>
</evidence>
<dbReference type="Gene3D" id="3.40.50.1820">
    <property type="entry name" value="alpha/beta hydrolase"/>
    <property type="match status" value="1"/>
</dbReference>
<dbReference type="Pfam" id="PF12697">
    <property type="entry name" value="Abhydrolase_6"/>
    <property type="match status" value="1"/>
</dbReference>
<dbReference type="EMBL" id="FNNP01000001">
    <property type="protein sequence ID" value="SDW75119.1"/>
    <property type="molecule type" value="Genomic_DNA"/>
</dbReference>
<dbReference type="AlphaFoldDB" id="A0A1H2W4W3"/>
<dbReference type="InterPro" id="IPR000073">
    <property type="entry name" value="AB_hydrolase_1"/>
</dbReference>
<dbReference type="STRING" id="985054.SAMN05444358_1011664"/>
<dbReference type="RefSeq" id="WP_074735954.1">
    <property type="nucleotide sequence ID" value="NZ_FNNP01000001.1"/>
</dbReference>
<dbReference type="PRINTS" id="PR00111">
    <property type="entry name" value="ABHYDROLASE"/>
</dbReference>
<organism evidence="2 3">
    <name type="scientific">Ruegeria halocynthiae</name>
    <dbReference type="NCBI Taxonomy" id="985054"/>
    <lineage>
        <taxon>Bacteria</taxon>
        <taxon>Pseudomonadati</taxon>
        <taxon>Pseudomonadota</taxon>
        <taxon>Alphaproteobacteria</taxon>
        <taxon>Rhodobacterales</taxon>
        <taxon>Roseobacteraceae</taxon>
        <taxon>Ruegeria</taxon>
    </lineage>
</organism>
<dbReference type="OrthoDB" id="9791366at2"/>
<gene>
    <name evidence="2" type="ORF">SAMN05444358_1011664</name>
</gene>
<sequence length="275" mass="30581">MAYFTTSDGKRLFYEDSGTGHPLLCLAGLTRNSRDFSYLVPHMTDLRMITMDYRGRGKSDFDAEYMNYNILREGQDAIELLNHLGLEKVTLLGTSRGGLIAMALAMSHPERQAGVVLNDVGPVIEPGGIAKIMDYVGISPVFQTYDEAAQVMSAMMEPQFPGVSLDIWRQQVENQYIQTDTGLDLRYDPALRQALIEQAAVMPTPDLWPLFDALRDIPTGVIRGANSDLLSAATLRNMHSRHAELVSTEVPNRGHVPFLNEPQSIDLIRKILDAT</sequence>
<dbReference type="InterPro" id="IPR050266">
    <property type="entry name" value="AB_hydrolase_sf"/>
</dbReference>
<evidence type="ECO:0000313" key="3">
    <source>
        <dbReference type="Proteomes" id="UP000183400"/>
    </source>
</evidence>
<feature type="domain" description="AB hydrolase-1" evidence="1">
    <location>
        <begin position="23"/>
        <end position="262"/>
    </location>
</feature>
<dbReference type="PANTHER" id="PTHR43798:SF20">
    <property type="entry name" value="2-SUCCINYL-6-HYDROXY-2,4-CYCLOHEXADIENE-1-CARBOXYLATE SYNTHASE-RELATED"/>
    <property type="match status" value="1"/>
</dbReference>
<evidence type="ECO:0000259" key="1">
    <source>
        <dbReference type="Pfam" id="PF12697"/>
    </source>
</evidence>
<dbReference type="Proteomes" id="UP000183400">
    <property type="component" value="Unassembled WGS sequence"/>
</dbReference>
<reference evidence="3" key="1">
    <citation type="submission" date="2016-10" db="EMBL/GenBank/DDBJ databases">
        <authorList>
            <person name="Varghese N."/>
            <person name="Submissions S."/>
        </authorList>
    </citation>
    <scope>NUCLEOTIDE SEQUENCE [LARGE SCALE GENOMIC DNA]</scope>
    <source>
        <strain evidence="3">DSM 27839</strain>
    </source>
</reference>
<keyword evidence="3" id="KW-1185">Reference proteome</keyword>
<proteinExistence type="predicted"/>
<accession>A0A1H2W4W3</accession>
<dbReference type="InterPro" id="IPR029058">
    <property type="entry name" value="AB_hydrolase_fold"/>
</dbReference>
<dbReference type="GO" id="GO:0016020">
    <property type="term" value="C:membrane"/>
    <property type="evidence" value="ECO:0007669"/>
    <property type="project" value="TreeGrafter"/>
</dbReference>
<dbReference type="SUPFAM" id="SSF53474">
    <property type="entry name" value="alpha/beta-Hydrolases"/>
    <property type="match status" value="1"/>
</dbReference>
<dbReference type="PANTHER" id="PTHR43798">
    <property type="entry name" value="MONOACYLGLYCEROL LIPASE"/>
    <property type="match status" value="1"/>
</dbReference>
<protein>
    <submittedName>
        <fullName evidence="2">Pimeloyl-ACP methyl ester carboxylesterase</fullName>
    </submittedName>
</protein>